<dbReference type="EnsemblMetazoa" id="BGLB032553-RA">
    <property type="protein sequence ID" value="BGLB032553-PA"/>
    <property type="gene ID" value="BGLB032553"/>
</dbReference>
<organism evidence="2 3">
    <name type="scientific">Biomphalaria glabrata</name>
    <name type="common">Bloodfluke planorb</name>
    <name type="synonym">Freshwater snail</name>
    <dbReference type="NCBI Taxonomy" id="6526"/>
    <lineage>
        <taxon>Eukaryota</taxon>
        <taxon>Metazoa</taxon>
        <taxon>Spiralia</taxon>
        <taxon>Lophotrochozoa</taxon>
        <taxon>Mollusca</taxon>
        <taxon>Gastropoda</taxon>
        <taxon>Heterobranchia</taxon>
        <taxon>Euthyneura</taxon>
        <taxon>Panpulmonata</taxon>
        <taxon>Hygrophila</taxon>
        <taxon>Lymnaeoidea</taxon>
        <taxon>Planorbidae</taxon>
        <taxon>Biomphalaria</taxon>
    </lineage>
</organism>
<dbReference type="KEGG" id="bgt:106078045"/>
<sequence>MLASTSVQRMKLAYIRCKLIIKSKTWNMPECRRDQTKLVVFLVVMVVIETAVIFSVMHMEHKKAENAANKKRAERQLELLKCPGNRTKCRVRTKRIISQSGTVYINN</sequence>
<evidence type="ECO:0000313" key="4">
    <source>
        <dbReference type="Proteomes" id="UP001165740"/>
    </source>
</evidence>
<dbReference type="GeneID" id="106078045"/>
<gene>
    <name evidence="2" type="primary">106078045</name>
    <name evidence="5" type="synonym">LOC106078045</name>
</gene>
<keyword evidence="1" id="KW-0472">Membrane</keyword>
<protein>
    <submittedName>
        <fullName evidence="5">Uncharacterized protein LOC106078045</fullName>
    </submittedName>
</protein>
<dbReference type="Proteomes" id="UP000076420">
    <property type="component" value="Unassembled WGS sequence"/>
</dbReference>
<reference evidence="2" key="1">
    <citation type="submission" date="2020-05" db="UniProtKB">
        <authorList>
            <consortium name="EnsemblMetazoa"/>
        </authorList>
    </citation>
    <scope>IDENTIFICATION</scope>
    <source>
        <strain evidence="2">BB02</strain>
    </source>
</reference>
<dbReference type="VEuPathDB" id="VectorBase:BGLB032553"/>
<keyword evidence="1" id="KW-1133">Transmembrane helix</keyword>
<evidence type="ECO:0000256" key="1">
    <source>
        <dbReference type="SAM" id="Phobius"/>
    </source>
</evidence>
<dbReference type="AlphaFoldDB" id="A0A2C9LM75"/>
<feature type="transmembrane region" description="Helical" evidence="1">
    <location>
        <begin position="38"/>
        <end position="57"/>
    </location>
</feature>
<evidence type="ECO:0000313" key="2">
    <source>
        <dbReference type="EnsemblMetazoa" id="BGLB032553-PA"/>
    </source>
</evidence>
<evidence type="ECO:0000313" key="3">
    <source>
        <dbReference type="Proteomes" id="UP000076420"/>
    </source>
</evidence>
<reference evidence="5" key="2">
    <citation type="submission" date="2025-04" db="UniProtKB">
        <authorList>
            <consortium name="RefSeq"/>
        </authorList>
    </citation>
    <scope>IDENTIFICATION</scope>
</reference>
<dbReference type="RefSeq" id="XP_013094241.1">
    <property type="nucleotide sequence ID" value="XM_013238787.2"/>
</dbReference>
<accession>A0A2C9LM75</accession>
<dbReference type="VEuPathDB" id="VectorBase:BGLAX_027027"/>
<name>A0A2C9LM75_BIOGL</name>
<proteinExistence type="predicted"/>
<dbReference type="Proteomes" id="UP001165740">
    <property type="component" value="Chromosome 14"/>
</dbReference>
<keyword evidence="4" id="KW-1185">Reference proteome</keyword>
<keyword evidence="1" id="KW-0812">Transmembrane</keyword>
<evidence type="ECO:0000313" key="5">
    <source>
        <dbReference type="RefSeq" id="XP_013094241.1"/>
    </source>
</evidence>